<feature type="repeat" description="WD" evidence="3">
    <location>
        <begin position="598"/>
        <end position="628"/>
    </location>
</feature>
<dbReference type="PANTHER" id="PTHR44019:SF8">
    <property type="entry name" value="POC1 CENTRIOLAR PROTEIN HOMOLOG"/>
    <property type="match status" value="1"/>
</dbReference>
<sequence>MSDWESPSKPKAISKAIQEALDTTLERSSPAEQERFWEALGDAPSDTGRSETPPGSFLPIPNAEASLVRRDNDFEGLISVLEEARDADGIATVAVAGPGGFGKTTIATQLVNDERVRDLYPEILWVETGEGCTPARVVELISDICVHLSGSRPALTDPEQAGFHLARLLQDRRALLVVDNVWSAADLSPFLLGGEKCVRLVTTRNVRVCPSNARVVRLGPMTASEISEMLTRNVASLDRTEAQQLAESLGGWPLLAQIVGSNVGQDVAAGAVSRRVVAEASETIREYGPQAFDVLDADQRRSAIGQAIASSLDGLEESIVLNGASDLRARYLSLAVFPAATPIPVPVLVHWWKTAFGWSPQAVRQFCRVLADRSLVSSYRADTETITLHDVFRSYLRHLAADDWKQLHTSLLDSYREDIAGQWAELDPEHGYLWRHLPHHLREAGLEAELVSLLSSPAYVVRKIVLVGEQSLVADAAVLDALPRSRRTEAWTAARVMAVSGYLLTGLSEPADVAATLSIALRRSSAPIPPAVLTEASSLSAAFRAGWVRRNPALDAKDAGHVGAVVSVATEAGLVATGGEDGTVRLWDLATRQTLRVFRAHTGWVYATALSPAGDLVASAGDDGLIRLCRTDSGAPVGVLAGHSRRIRTLAFAADGKLLVSGAEDGAVCVWDAERLLLVRRMQTTGTPVWSVAVSGGEEPVVAASGEDEFVRLFDLASGRLLDEKAQHRDWVRSVAFAAESGLLASGSGDGSVVVWTTKGGVLTPVRRTTDLPSRVRSVIASADGALVIAATEKPTIHALTVDGEAGVTALPPGVDWVRSLARSSDGTVVAGCEDGAVRLWPAHGGPVETLASGSNTTWSTAFSRTGDAVLIGDGAGTVDVANAADSTMLRTLPAGYGRVWSLASGADLVAGACGDGAVRVWSLTDDVWELTLNQDTNRSWAVALARTAPRLAASTGDGHIRCWDLPSGELLWSQDVHAGRLRSIAFNGDGQVLAACGGDGSVRVWQVASGEFVSRFACPNGWARAVTLDDQGTRAAVGAGTGDIAVRDLTGDRFTAQLSGHSGRILMVAFTENPNQLVSAAADGTVRLWSLSEQQQLAEVRIDGSLNCAAYDPFQGRILVGSAAGVVALDLTPLREG</sequence>
<keyword evidence="8" id="KW-1185">Reference proteome</keyword>
<dbReference type="InterPro" id="IPR015943">
    <property type="entry name" value="WD40/YVTN_repeat-like_dom_sf"/>
</dbReference>
<dbReference type="InterPro" id="IPR002182">
    <property type="entry name" value="NB-ARC"/>
</dbReference>
<dbReference type="RefSeq" id="WP_255930624.1">
    <property type="nucleotide sequence ID" value="NZ_JANFNH010000030.1"/>
</dbReference>
<evidence type="ECO:0000259" key="5">
    <source>
        <dbReference type="Pfam" id="PF00931"/>
    </source>
</evidence>
<dbReference type="InterPro" id="IPR019775">
    <property type="entry name" value="WD40_repeat_CS"/>
</dbReference>
<gene>
    <name evidence="7" type="ORF">NON19_22130</name>
</gene>
<dbReference type="SMART" id="SM00320">
    <property type="entry name" value="WD40"/>
    <property type="match status" value="13"/>
</dbReference>
<dbReference type="Gene3D" id="1.10.10.10">
    <property type="entry name" value="Winged helix-like DNA-binding domain superfamily/Winged helix DNA-binding domain"/>
    <property type="match status" value="1"/>
</dbReference>
<dbReference type="PROSITE" id="PS50294">
    <property type="entry name" value="WD_REPEATS_REGION"/>
    <property type="match status" value="5"/>
</dbReference>
<evidence type="ECO:0000313" key="7">
    <source>
        <dbReference type="EMBL" id="MCQ4044657.1"/>
    </source>
</evidence>
<dbReference type="Gene3D" id="1.25.40.370">
    <property type="match status" value="1"/>
</dbReference>
<dbReference type="PRINTS" id="PR00320">
    <property type="entry name" value="GPROTEINBRPT"/>
</dbReference>
<protein>
    <submittedName>
        <fullName evidence="7">NB-ARC domain-containing protein</fullName>
    </submittedName>
</protein>
<feature type="repeat" description="WD" evidence="3">
    <location>
        <begin position="933"/>
        <end position="974"/>
    </location>
</feature>
<dbReference type="SUPFAM" id="SSF50978">
    <property type="entry name" value="WD40 repeat-like"/>
    <property type="match status" value="1"/>
</dbReference>
<dbReference type="SUPFAM" id="SSF52540">
    <property type="entry name" value="P-loop containing nucleoside triphosphate hydrolases"/>
    <property type="match status" value="1"/>
</dbReference>
<evidence type="ECO:0000313" key="8">
    <source>
        <dbReference type="Proteomes" id="UP001206206"/>
    </source>
</evidence>
<evidence type="ECO:0000256" key="3">
    <source>
        <dbReference type="PROSITE-ProRule" id="PRU00221"/>
    </source>
</evidence>
<dbReference type="InterPro" id="IPR011047">
    <property type="entry name" value="Quinoprotein_ADH-like_sf"/>
</dbReference>
<organism evidence="7 8">
    <name type="scientific">Streptantibioticus rubrisoli</name>
    <dbReference type="NCBI Taxonomy" id="1387313"/>
    <lineage>
        <taxon>Bacteria</taxon>
        <taxon>Bacillati</taxon>
        <taxon>Actinomycetota</taxon>
        <taxon>Actinomycetes</taxon>
        <taxon>Kitasatosporales</taxon>
        <taxon>Streptomycetaceae</taxon>
        <taxon>Streptantibioticus</taxon>
    </lineage>
</organism>
<accession>A0ABT1PH16</accession>
<dbReference type="InterPro" id="IPR050505">
    <property type="entry name" value="WDR55/POC1"/>
</dbReference>
<dbReference type="PROSITE" id="PS50082">
    <property type="entry name" value="WD_REPEATS_2"/>
    <property type="match status" value="7"/>
</dbReference>
<comment type="caution">
    <text evidence="7">The sequence shown here is derived from an EMBL/GenBank/DDBJ whole genome shotgun (WGS) entry which is preliminary data.</text>
</comment>
<evidence type="ECO:0000256" key="2">
    <source>
        <dbReference type="ARBA" id="ARBA00022737"/>
    </source>
</evidence>
<keyword evidence="2" id="KW-0677">Repeat</keyword>
<proteinExistence type="predicted"/>
<feature type="repeat" description="WD" evidence="3">
    <location>
        <begin position="725"/>
        <end position="756"/>
    </location>
</feature>
<dbReference type="PRINTS" id="PR00364">
    <property type="entry name" value="DISEASERSIST"/>
</dbReference>
<evidence type="ECO:0000259" key="6">
    <source>
        <dbReference type="Pfam" id="PF17908"/>
    </source>
</evidence>
<keyword evidence="1 3" id="KW-0853">WD repeat</keyword>
<feature type="repeat" description="WD" evidence="3">
    <location>
        <begin position="640"/>
        <end position="672"/>
    </location>
</feature>
<dbReference type="Proteomes" id="UP001206206">
    <property type="component" value="Unassembled WGS sequence"/>
</dbReference>
<feature type="repeat" description="WD" evidence="3">
    <location>
        <begin position="558"/>
        <end position="597"/>
    </location>
</feature>
<dbReference type="InterPro" id="IPR001680">
    <property type="entry name" value="WD40_rpt"/>
</dbReference>
<feature type="repeat" description="WD" evidence="3">
    <location>
        <begin position="975"/>
        <end position="1016"/>
    </location>
</feature>
<feature type="region of interest" description="Disordered" evidence="4">
    <location>
        <begin position="21"/>
        <end position="61"/>
    </location>
</feature>
<dbReference type="Pfam" id="PF17908">
    <property type="entry name" value="APAF1_C"/>
    <property type="match status" value="1"/>
</dbReference>
<dbReference type="InterPro" id="IPR036388">
    <property type="entry name" value="WH-like_DNA-bd_sf"/>
</dbReference>
<reference evidence="7 8" key="1">
    <citation type="submission" date="2022-06" db="EMBL/GenBank/DDBJ databases">
        <title>Draft genome sequence of type strain Streptomyces rubrisoli DSM 42083.</title>
        <authorList>
            <person name="Duangmal K."/>
            <person name="Klaysubun C."/>
        </authorList>
    </citation>
    <scope>NUCLEOTIDE SEQUENCE [LARGE SCALE GENOMIC DNA]</scope>
    <source>
        <strain evidence="7 8">DSM 42083</strain>
    </source>
</reference>
<name>A0ABT1PH16_9ACTN</name>
<dbReference type="Gene3D" id="3.40.50.300">
    <property type="entry name" value="P-loop containing nucleotide triphosphate hydrolases"/>
    <property type="match status" value="1"/>
</dbReference>
<dbReference type="InterPro" id="IPR020472">
    <property type="entry name" value="WD40_PAC1"/>
</dbReference>
<dbReference type="PANTHER" id="PTHR44019">
    <property type="entry name" value="WD REPEAT-CONTAINING PROTEIN 55"/>
    <property type="match status" value="1"/>
</dbReference>
<feature type="domain" description="NB-ARC" evidence="5">
    <location>
        <begin position="74"/>
        <end position="212"/>
    </location>
</feature>
<dbReference type="Pfam" id="PF00400">
    <property type="entry name" value="WD40"/>
    <property type="match status" value="7"/>
</dbReference>
<dbReference type="InterPro" id="IPR041452">
    <property type="entry name" value="APAF1_C"/>
</dbReference>
<evidence type="ECO:0000256" key="1">
    <source>
        <dbReference type="ARBA" id="ARBA00022574"/>
    </source>
</evidence>
<dbReference type="Pfam" id="PF00931">
    <property type="entry name" value="NB-ARC"/>
    <property type="match status" value="1"/>
</dbReference>
<evidence type="ECO:0000256" key="4">
    <source>
        <dbReference type="SAM" id="MobiDB-lite"/>
    </source>
</evidence>
<dbReference type="EMBL" id="JANFNH010000030">
    <property type="protein sequence ID" value="MCQ4044657.1"/>
    <property type="molecule type" value="Genomic_DNA"/>
</dbReference>
<dbReference type="CDD" id="cd00200">
    <property type="entry name" value="WD40"/>
    <property type="match status" value="2"/>
</dbReference>
<dbReference type="InterPro" id="IPR027417">
    <property type="entry name" value="P-loop_NTPase"/>
</dbReference>
<dbReference type="PROSITE" id="PS00678">
    <property type="entry name" value="WD_REPEATS_1"/>
    <property type="match status" value="1"/>
</dbReference>
<dbReference type="Gene3D" id="2.130.10.10">
    <property type="entry name" value="YVTN repeat-like/Quinoprotein amine dehydrogenase"/>
    <property type="match status" value="4"/>
</dbReference>
<feature type="repeat" description="WD" evidence="3">
    <location>
        <begin position="1059"/>
        <end position="1100"/>
    </location>
</feature>
<dbReference type="InterPro" id="IPR036322">
    <property type="entry name" value="WD40_repeat_dom_sf"/>
</dbReference>
<dbReference type="SUPFAM" id="SSF50998">
    <property type="entry name" value="Quinoprotein alcohol dehydrogenase-like"/>
    <property type="match status" value="1"/>
</dbReference>
<feature type="domain" description="APAF-1 helical" evidence="6">
    <location>
        <begin position="405"/>
        <end position="476"/>
    </location>
</feature>